<comment type="caution">
    <text evidence="1">The sequence shown here is derived from an EMBL/GenBank/DDBJ whole genome shotgun (WGS) entry which is preliminary data.</text>
</comment>
<reference evidence="1" key="1">
    <citation type="submission" date="2020-09" db="EMBL/GenBank/DDBJ databases">
        <title>Genome-Enabled Discovery of Anthraquinone Biosynthesis in Senna tora.</title>
        <authorList>
            <person name="Kang S.-H."/>
            <person name="Pandey R.P."/>
            <person name="Lee C.-M."/>
            <person name="Sim J.-S."/>
            <person name="Jeong J.-T."/>
            <person name="Choi B.-S."/>
            <person name="Jung M."/>
            <person name="Ginzburg D."/>
            <person name="Zhao K."/>
            <person name="Won S.Y."/>
            <person name="Oh T.-J."/>
            <person name="Yu Y."/>
            <person name="Kim N.-H."/>
            <person name="Lee O.R."/>
            <person name="Lee T.-H."/>
            <person name="Bashyal P."/>
            <person name="Kim T.-S."/>
            <person name="Lee W.-H."/>
            <person name="Kawkins C."/>
            <person name="Kim C.-K."/>
            <person name="Kim J.S."/>
            <person name="Ahn B.O."/>
            <person name="Rhee S.Y."/>
            <person name="Sohng J.K."/>
        </authorList>
    </citation>
    <scope>NUCLEOTIDE SEQUENCE</scope>
    <source>
        <tissue evidence="1">Leaf</tissue>
    </source>
</reference>
<organism evidence="1 2">
    <name type="scientific">Senna tora</name>
    <dbReference type="NCBI Taxonomy" id="362788"/>
    <lineage>
        <taxon>Eukaryota</taxon>
        <taxon>Viridiplantae</taxon>
        <taxon>Streptophyta</taxon>
        <taxon>Embryophyta</taxon>
        <taxon>Tracheophyta</taxon>
        <taxon>Spermatophyta</taxon>
        <taxon>Magnoliopsida</taxon>
        <taxon>eudicotyledons</taxon>
        <taxon>Gunneridae</taxon>
        <taxon>Pentapetalae</taxon>
        <taxon>rosids</taxon>
        <taxon>fabids</taxon>
        <taxon>Fabales</taxon>
        <taxon>Fabaceae</taxon>
        <taxon>Caesalpinioideae</taxon>
        <taxon>Cassia clade</taxon>
        <taxon>Senna</taxon>
    </lineage>
</organism>
<evidence type="ECO:0000313" key="2">
    <source>
        <dbReference type="Proteomes" id="UP000634136"/>
    </source>
</evidence>
<accession>A0A834T633</accession>
<dbReference type="Proteomes" id="UP000634136">
    <property type="component" value="Unassembled WGS sequence"/>
</dbReference>
<keyword evidence="2" id="KW-1185">Reference proteome</keyword>
<dbReference type="EMBL" id="JAAIUW010000009">
    <property type="protein sequence ID" value="KAF7815726.1"/>
    <property type="molecule type" value="Genomic_DNA"/>
</dbReference>
<sequence length="35" mass="3837">MRKNVMFLLGIGSQIPRVQFITMKAASSSKAIKIA</sequence>
<dbReference type="AlphaFoldDB" id="A0A834T633"/>
<evidence type="ECO:0000313" key="1">
    <source>
        <dbReference type="EMBL" id="KAF7815726.1"/>
    </source>
</evidence>
<name>A0A834T633_9FABA</name>
<proteinExistence type="predicted"/>
<protein>
    <submittedName>
        <fullName evidence="1">Protein trichome birefringence-like 25</fullName>
    </submittedName>
</protein>
<gene>
    <name evidence="1" type="ORF">G2W53_029695</name>
</gene>